<gene>
    <name evidence="2" type="ORF">J5U22_01690</name>
</gene>
<evidence type="ECO:0000313" key="2">
    <source>
        <dbReference type="EMBL" id="QXJ35143.1"/>
    </source>
</evidence>
<dbReference type="AlphaFoldDB" id="A0A8F5GZA8"/>
<name>A0A8F5GZA8_9CREN</name>
<keyword evidence="1" id="KW-0812">Transmembrane</keyword>
<dbReference type="EMBL" id="CP077713">
    <property type="protein sequence ID" value="QXJ35143.1"/>
    <property type="molecule type" value="Genomic_DNA"/>
</dbReference>
<organism evidence="2 3">
    <name type="scientific">Saccharolobus shibatae</name>
    <dbReference type="NCBI Taxonomy" id="2286"/>
    <lineage>
        <taxon>Archaea</taxon>
        <taxon>Thermoproteota</taxon>
        <taxon>Thermoprotei</taxon>
        <taxon>Sulfolobales</taxon>
        <taxon>Sulfolobaceae</taxon>
        <taxon>Saccharolobus</taxon>
    </lineage>
</organism>
<evidence type="ECO:0000256" key="1">
    <source>
        <dbReference type="SAM" id="Phobius"/>
    </source>
</evidence>
<sequence length="50" mass="5552">MRVTFNSIVDYLAGIFIGAILGYLFFQFYSRLSLTLNAASTNKLSSLSIL</sequence>
<proteinExistence type="predicted"/>
<dbReference type="Proteomes" id="UP000694036">
    <property type="component" value="Chromosome"/>
</dbReference>
<evidence type="ECO:0000313" key="3">
    <source>
        <dbReference type="Proteomes" id="UP000694036"/>
    </source>
</evidence>
<accession>A0A8F5GZA8</accession>
<keyword evidence="3" id="KW-1185">Reference proteome</keyword>
<protein>
    <submittedName>
        <fullName evidence="2">Uncharacterized protein</fullName>
    </submittedName>
</protein>
<keyword evidence="1" id="KW-0472">Membrane</keyword>
<keyword evidence="1" id="KW-1133">Transmembrane helix</keyword>
<reference evidence="2 3" key="1">
    <citation type="journal article" date="2021" name="Environ. Microbiol.">
        <title>New insights into the diversity and evolution of the archaeal mobilome from three complete genomes of Saccharolobus shibatae.</title>
        <authorList>
            <person name="Medvedeva S."/>
            <person name="Brandt D."/>
            <person name="Cvirkaite-Krupovic V."/>
            <person name="Liu Y."/>
            <person name="Severinov K."/>
            <person name="Ishino S."/>
            <person name="Ishino Y."/>
            <person name="Prangishvili D."/>
            <person name="Kalinowski J."/>
            <person name="Krupovic M."/>
        </authorList>
    </citation>
    <scope>NUCLEOTIDE SEQUENCE [LARGE SCALE GENOMIC DNA]</scope>
    <source>
        <strain evidence="2 3">S38A</strain>
    </source>
</reference>
<feature type="transmembrane region" description="Helical" evidence="1">
    <location>
        <begin position="7"/>
        <end position="26"/>
    </location>
</feature>